<dbReference type="PANTHER" id="PTHR45663:SF11">
    <property type="entry name" value="GEO12009P1"/>
    <property type="match status" value="1"/>
</dbReference>
<organism evidence="7 8">
    <name type="scientific">Aquilegia coerulea</name>
    <name type="common">Rocky mountain columbine</name>
    <dbReference type="NCBI Taxonomy" id="218851"/>
    <lineage>
        <taxon>Eukaryota</taxon>
        <taxon>Viridiplantae</taxon>
        <taxon>Streptophyta</taxon>
        <taxon>Embryophyta</taxon>
        <taxon>Tracheophyta</taxon>
        <taxon>Spermatophyta</taxon>
        <taxon>Magnoliopsida</taxon>
        <taxon>Ranunculales</taxon>
        <taxon>Ranunculaceae</taxon>
        <taxon>Thalictroideae</taxon>
        <taxon>Aquilegia</taxon>
    </lineage>
</organism>
<dbReference type="Proteomes" id="UP000230069">
    <property type="component" value="Unassembled WGS sequence"/>
</dbReference>
<keyword evidence="5" id="KW-0676">Redox-active center</keyword>
<evidence type="ECO:0000256" key="4">
    <source>
        <dbReference type="ARBA" id="ARBA00023157"/>
    </source>
</evidence>
<dbReference type="InParanoid" id="A0A2G5EHV4"/>
<dbReference type="STRING" id="218851.A0A2G5EHV4"/>
<dbReference type="Pfam" id="PF00085">
    <property type="entry name" value="Thioredoxin"/>
    <property type="match status" value="1"/>
</dbReference>
<evidence type="ECO:0000313" key="7">
    <source>
        <dbReference type="EMBL" id="PIA55338.1"/>
    </source>
</evidence>
<dbReference type="FunFam" id="3.40.30.10:FF:000001">
    <property type="entry name" value="Thioredoxin"/>
    <property type="match status" value="1"/>
</dbReference>
<dbReference type="InterPro" id="IPR013766">
    <property type="entry name" value="Thioredoxin_domain"/>
</dbReference>
<dbReference type="CDD" id="cd02947">
    <property type="entry name" value="TRX_family"/>
    <property type="match status" value="1"/>
</dbReference>
<dbReference type="PRINTS" id="PR00421">
    <property type="entry name" value="THIOREDOXIN"/>
</dbReference>
<proteinExistence type="predicted"/>
<evidence type="ECO:0000313" key="8">
    <source>
        <dbReference type="Proteomes" id="UP000230069"/>
    </source>
</evidence>
<dbReference type="GO" id="GO:0005737">
    <property type="term" value="C:cytoplasm"/>
    <property type="evidence" value="ECO:0007669"/>
    <property type="project" value="TreeGrafter"/>
</dbReference>
<dbReference type="InterPro" id="IPR036249">
    <property type="entry name" value="Thioredoxin-like_sf"/>
</dbReference>
<dbReference type="PANTHER" id="PTHR45663">
    <property type="entry name" value="GEO12009P1"/>
    <property type="match status" value="1"/>
</dbReference>
<sequence length="208" mass="22730">MAVLPRSVCISSNLSSPIMGFGFSISNTLKLKSLPKFNGLKTQYGTSMGSLVLGNSKKVKTARSVNGIVCESQNTAVIDGSCKILCYRIKCRFTITINCRLKCSVPEVAEATWKSLVLESDVPVLVEFWAPWCGPCRMIHPVVDELAKEFAGKLKCFKLNTDDNPSIATQYAIRSIPTVILFKNGEKKDTVVGAVPKSTLTTSIEKFL</sequence>
<keyword evidence="4" id="KW-1015">Disulfide bond</keyword>
<dbReference type="InterPro" id="IPR017937">
    <property type="entry name" value="Thioredoxin_CS"/>
</dbReference>
<dbReference type="OrthoDB" id="2121326at2759"/>
<keyword evidence="2" id="KW-0809">Transit peptide</keyword>
<name>A0A2G5EHV4_AQUCA</name>
<reference evidence="7 8" key="1">
    <citation type="submission" date="2017-09" db="EMBL/GenBank/DDBJ databases">
        <title>WGS assembly of Aquilegia coerulea Goldsmith.</title>
        <authorList>
            <person name="Hodges S."/>
            <person name="Kramer E."/>
            <person name="Nordborg M."/>
            <person name="Tomkins J."/>
            <person name="Borevitz J."/>
            <person name="Derieg N."/>
            <person name="Yan J."/>
            <person name="Mihaltcheva S."/>
            <person name="Hayes R.D."/>
            <person name="Rokhsar D."/>
        </authorList>
    </citation>
    <scope>NUCLEOTIDE SEQUENCE [LARGE SCALE GENOMIC DNA]</scope>
    <source>
        <strain evidence="8">cv. Goldsmith</strain>
    </source>
</reference>
<dbReference type="AlphaFoldDB" id="A0A2G5EHV4"/>
<protein>
    <recommendedName>
        <fullName evidence="6">Thioredoxin domain-containing protein</fullName>
    </recommendedName>
</protein>
<evidence type="ECO:0000256" key="2">
    <source>
        <dbReference type="ARBA" id="ARBA00022946"/>
    </source>
</evidence>
<dbReference type="SUPFAM" id="SSF52833">
    <property type="entry name" value="Thioredoxin-like"/>
    <property type="match status" value="1"/>
</dbReference>
<dbReference type="NCBIfam" id="TIGR01068">
    <property type="entry name" value="thioredoxin"/>
    <property type="match status" value="1"/>
</dbReference>
<dbReference type="GO" id="GO:0015035">
    <property type="term" value="F:protein-disulfide reductase activity"/>
    <property type="evidence" value="ECO:0007669"/>
    <property type="project" value="InterPro"/>
</dbReference>
<evidence type="ECO:0000256" key="5">
    <source>
        <dbReference type="ARBA" id="ARBA00023284"/>
    </source>
</evidence>
<evidence type="ECO:0000259" key="6">
    <source>
        <dbReference type="PROSITE" id="PS51352"/>
    </source>
</evidence>
<keyword evidence="1" id="KW-0813">Transport</keyword>
<gene>
    <name evidence="7" type="ORF">AQUCO_00800230v1</name>
</gene>
<evidence type="ECO:0000256" key="3">
    <source>
        <dbReference type="ARBA" id="ARBA00022982"/>
    </source>
</evidence>
<keyword evidence="8" id="KW-1185">Reference proteome</keyword>
<keyword evidence="3" id="KW-0249">Electron transport</keyword>
<evidence type="ECO:0000256" key="1">
    <source>
        <dbReference type="ARBA" id="ARBA00022448"/>
    </source>
</evidence>
<dbReference type="PROSITE" id="PS00194">
    <property type="entry name" value="THIOREDOXIN_1"/>
    <property type="match status" value="1"/>
</dbReference>
<feature type="domain" description="Thioredoxin" evidence="6">
    <location>
        <begin position="51"/>
        <end position="208"/>
    </location>
</feature>
<dbReference type="Gene3D" id="3.40.30.10">
    <property type="entry name" value="Glutaredoxin"/>
    <property type="match status" value="1"/>
</dbReference>
<dbReference type="PROSITE" id="PS51352">
    <property type="entry name" value="THIOREDOXIN_2"/>
    <property type="match status" value="1"/>
</dbReference>
<dbReference type="EMBL" id="KZ305025">
    <property type="protein sequence ID" value="PIA55338.1"/>
    <property type="molecule type" value="Genomic_DNA"/>
</dbReference>
<dbReference type="InterPro" id="IPR005746">
    <property type="entry name" value="Thioredoxin"/>
</dbReference>
<accession>A0A2G5EHV4</accession>